<proteinExistence type="predicted"/>
<evidence type="ECO:0000313" key="1">
    <source>
        <dbReference type="EMBL" id="AEB95177.1"/>
    </source>
</evidence>
<dbReference type="EMBL" id="CP002656">
    <property type="protein sequence ID" value="AEB95177.1"/>
    <property type="molecule type" value="Genomic_DNA"/>
</dbReference>
<dbReference type="HOGENOM" id="CLU_3322923_0_0_2"/>
<accession>F4G2X9</accession>
<evidence type="ECO:0000313" key="2">
    <source>
        <dbReference type="Proteomes" id="UP000007812"/>
    </source>
</evidence>
<sequence length="38" mass="4469">MCLFDGSTPLKSKVLPMREMGDYDYKSDTLLMRNLRRS</sequence>
<name>F4G2X9_METCR</name>
<protein>
    <submittedName>
        <fullName evidence="1">Uncharacterized protein</fullName>
    </submittedName>
</protein>
<dbReference type="KEGG" id="mcn:Mcup_1072"/>
<dbReference type="AlphaFoldDB" id="F4G2X9"/>
<reference evidence="1 2" key="1">
    <citation type="journal article" date="2011" name="J. Bacteriol.">
        <title>Complete genome sequence of Metallosphaera cuprina, a metal sulfide-oxidizing archaeon from a hot spring.</title>
        <authorList>
            <person name="Liu L.J."/>
            <person name="You X.Y."/>
            <person name="Zheng H."/>
            <person name="Wang S."/>
            <person name="Jiang C.Y."/>
            <person name="Liu S.J."/>
        </authorList>
    </citation>
    <scope>NUCLEOTIDE SEQUENCE [LARGE SCALE GENOMIC DNA]</scope>
    <source>
        <strain evidence="1 2">Ar-4</strain>
    </source>
</reference>
<gene>
    <name evidence="1" type="ordered locus">Mcup_1072</name>
</gene>
<dbReference type="Proteomes" id="UP000007812">
    <property type="component" value="Chromosome"/>
</dbReference>
<dbReference type="PATRIC" id="fig|1006006.8.peg.1066"/>
<organism evidence="1 2">
    <name type="scientific">Metallosphaera cuprina (strain Ar-4)</name>
    <dbReference type="NCBI Taxonomy" id="1006006"/>
    <lineage>
        <taxon>Archaea</taxon>
        <taxon>Thermoproteota</taxon>
        <taxon>Thermoprotei</taxon>
        <taxon>Sulfolobales</taxon>
        <taxon>Sulfolobaceae</taxon>
        <taxon>Metallosphaera</taxon>
    </lineage>
</organism>
<keyword evidence="2" id="KW-1185">Reference proteome</keyword>